<dbReference type="PROSITE" id="PS51257">
    <property type="entry name" value="PROKAR_LIPOPROTEIN"/>
    <property type="match status" value="1"/>
</dbReference>
<dbReference type="RefSeq" id="WP_201070513.1">
    <property type="nucleotide sequence ID" value="NZ_CP067420.1"/>
</dbReference>
<accession>A0ABX7AZD0</accession>
<reference evidence="1" key="1">
    <citation type="submission" date="2021-02" db="EMBL/GenBank/DDBJ databases">
        <title>Skermanella TT6 skin isolate.</title>
        <authorList>
            <person name="Lee K."/>
            <person name="Ganzorig M."/>
        </authorList>
    </citation>
    <scope>NUCLEOTIDE SEQUENCE</scope>
    <source>
        <strain evidence="1">TT6</strain>
    </source>
</reference>
<dbReference type="EMBL" id="CP067420">
    <property type="protein sequence ID" value="QQP87445.1"/>
    <property type="molecule type" value="Genomic_DNA"/>
</dbReference>
<name>A0ABX7AZD0_9PROT</name>
<gene>
    <name evidence="1" type="ORF">IGS68_15135</name>
</gene>
<organism evidence="1 2">
    <name type="scientific">Skermanella cutis</name>
    <dbReference type="NCBI Taxonomy" id="2775420"/>
    <lineage>
        <taxon>Bacteria</taxon>
        <taxon>Pseudomonadati</taxon>
        <taxon>Pseudomonadota</taxon>
        <taxon>Alphaproteobacteria</taxon>
        <taxon>Rhodospirillales</taxon>
        <taxon>Azospirillaceae</taxon>
        <taxon>Skermanella</taxon>
    </lineage>
</organism>
<proteinExistence type="predicted"/>
<sequence length="303" mass="32598">MPTTARKLYTPARLPSIPPGVAPPFHQAALSSCVVHHLVDPARVVDLFEGSGLRPAIFGDRASVSFGFHVHAAFRSAGLNLPPEHWSPSAAGIVQELELSMVAFPEGRGGEVPDVTIDQWLMGDDQTKLLGNHRLFVPCDDPAAVAVGRDLFGDPTFLTGFLVNLPSPDPVRDGTAATAETEWMQTWGFRVGDPDEPDHFIFTALVDTTGLTPIPGTISPVTRYGVSAAGPVGCRWSVARPFDTYFIADAGPTDRVRLTYGASSHPMGIVMRDLLEGAQAYAVQTFQSDPVAVRSRPYLLTPR</sequence>
<keyword evidence="2" id="KW-1185">Reference proteome</keyword>
<dbReference type="Proteomes" id="UP000595197">
    <property type="component" value="Chromosome"/>
</dbReference>
<protein>
    <submittedName>
        <fullName evidence="1">Uncharacterized protein</fullName>
    </submittedName>
</protein>
<evidence type="ECO:0000313" key="1">
    <source>
        <dbReference type="EMBL" id="QQP87445.1"/>
    </source>
</evidence>
<evidence type="ECO:0000313" key="2">
    <source>
        <dbReference type="Proteomes" id="UP000595197"/>
    </source>
</evidence>